<organism evidence="1 2">
    <name type="scientific">Cannabis sativa</name>
    <name type="common">Hemp</name>
    <name type="synonym">Marijuana</name>
    <dbReference type="NCBI Taxonomy" id="3483"/>
    <lineage>
        <taxon>Eukaryota</taxon>
        <taxon>Viridiplantae</taxon>
        <taxon>Streptophyta</taxon>
        <taxon>Embryophyta</taxon>
        <taxon>Tracheophyta</taxon>
        <taxon>Spermatophyta</taxon>
        <taxon>Magnoliopsida</taxon>
        <taxon>eudicotyledons</taxon>
        <taxon>Gunneridae</taxon>
        <taxon>Pentapetalae</taxon>
        <taxon>rosids</taxon>
        <taxon>fabids</taxon>
        <taxon>Rosales</taxon>
        <taxon>Cannabaceae</taxon>
        <taxon>Cannabis</taxon>
    </lineage>
</organism>
<dbReference type="Gramene" id="evm.model.04.1350">
    <property type="protein sequence ID" value="cds.evm.model.04.1350"/>
    <property type="gene ID" value="evm.TU.04.1350"/>
</dbReference>
<evidence type="ECO:0000313" key="1">
    <source>
        <dbReference type="EnsemblPlants" id="cds.evm.model.04.1350"/>
    </source>
</evidence>
<keyword evidence="2" id="KW-1185">Reference proteome</keyword>
<proteinExistence type="predicted"/>
<dbReference type="Proteomes" id="UP000596661">
    <property type="component" value="Chromosome 4"/>
</dbReference>
<reference evidence="1" key="1">
    <citation type="submission" date="2018-11" db="EMBL/GenBank/DDBJ databases">
        <authorList>
            <person name="Grassa J C."/>
        </authorList>
    </citation>
    <scope>NUCLEOTIDE SEQUENCE [LARGE SCALE GENOMIC DNA]</scope>
</reference>
<dbReference type="EnsemblPlants" id="evm.model.04.1350">
    <property type="protein sequence ID" value="cds.evm.model.04.1350"/>
    <property type="gene ID" value="evm.TU.04.1350"/>
</dbReference>
<evidence type="ECO:0000313" key="2">
    <source>
        <dbReference type="Proteomes" id="UP000596661"/>
    </source>
</evidence>
<reference evidence="1" key="2">
    <citation type="submission" date="2021-03" db="UniProtKB">
        <authorList>
            <consortium name="EnsemblPlants"/>
        </authorList>
    </citation>
    <scope>IDENTIFICATION</scope>
</reference>
<name>A0A803PCQ1_CANSA</name>
<sequence>MVLSSGDNLRIKISVFLKEQFGKIFTGLIWSRIHLPFECRGPLLKSRINNVAHSLFYLHIDPHGSILLFPCALPSPFYLPNSALLAIPLVNEDFH</sequence>
<dbReference type="EMBL" id="UZAU01000385">
    <property type="status" value="NOT_ANNOTATED_CDS"/>
    <property type="molecule type" value="Genomic_DNA"/>
</dbReference>
<accession>A0A803PCQ1</accession>
<dbReference type="AlphaFoldDB" id="A0A803PCQ1"/>
<protein>
    <submittedName>
        <fullName evidence="1">Uncharacterized protein</fullName>
    </submittedName>
</protein>